<keyword evidence="10" id="KW-1185">Reference proteome</keyword>
<protein>
    <submittedName>
        <fullName evidence="9">NitT/TauT family transport system permease protein</fullName>
    </submittedName>
</protein>
<evidence type="ECO:0000256" key="6">
    <source>
        <dbReference type="ARBA" id="ARBA00023136"/>
    </source>
</evidence>
<feature type="transmembrane region" description="Helical" evidence="7">
    <location>
        <begin position="87"/>
        <end position="113"/>
    </location>
</feature>
<dbReference type="Gene3D" id="1.10.3720.10">
    <property type="entry name" value="MetI-like"/>
    <property type="match status" value="1"/>
</dbReference>
<dbReference type="AlphaFoldDB" id="A0A2W7IS28"/>
<keyword evidence="3" id="KW-1003">Cell membrane</keyword>
<dbReference type="PANTHER" id="PTHR30151:SF20">
    <property type="entry name" value="ABC TRANSPORTER PERMEASE PROTEIN HI_0355-RELATED"/>
    <property type="match status" value="1"/>
</dbReference>
<dbReference type="PANTHER" id="PTHR30151">
    <property type="entry name" value="ALKANE SULFONATE ABC TRANSPORTER-RELATED, MEMBRANE SUBUNIT"/>
    <property type="match status" value="1"/>
</dbReference>
<keyword evidence="4 7" id="KW-0812">Transmembrane</keyword>
<sequence>MTAALRGLAGGLILLLGWEAAVRLFAIPPWILPAPSGILATTWTARAGLLPAAGMTLAEATGGYAIGAVLGILLAILLSQAAMLRRVLLPVVVIINSVPVAAYAPLALLWFGTGATSKVIMVAFIVGFTVFLNALDGLTRVDPAGIALLRSFGAGRLSILWRLRLPSALPAIAVGLRVSTVRAMIVAIVTEMLGSQLGLGWTIFEAVLQIDFLRVWAAILVASVMSLAFFGAITLLERRVVFWK</sequence>
<evidence type="ECO:0000313" key="10">
    <source>
        <dbReference type="Proteomes" id="UP000249688"/>
    </source>
</evidence>
<reference evidence="9 10" key="1">
    <citation type="submission" date="2018-06" db="EMBL/GenBank/DDBJ databases">
        <title>Genomic Encyclopedia of Archaeal and Bacterial Type Strains, Phase II (KMG-II): from individual species to whole genera.</title>
        <authorList>
            <person name="Goeker M."/>
        </authorList>
    </citation>
    <scope>NUCLEOTIDE SEQUENCE [LARGE SCALE GENOMIC DNA]</scope>
    <source>
        <strain evidence="9 10">DSM 24525</strain>
    </source>
</reference>
<dbReference type="CDD" id="cd06261">
    <property type="entry name" value="TM_PBP2"/>
    <property type="match status" value="1"/>
</dbReference>
<feature type="transmembrane region" description="Helical" evidence="7">
    <location>
        <begin position="50"/>
        <end position="75"/>
    </location>
</feature>
<dbReference type="RefSeq" id="WP_211314038.1">
    <property type="nucleotide sequence ID" value="NZ_QKYU01000005.1"/>
</dbReference>
<comment type="subcellular location">
    <subcellularLocation>
        <location evidence="1 7">Cell membrane</location>
        <topology evidence="1 7">Multi-pass membrane protein</topology>
    </subcellularLocation>
</comment>
<evidence type="ECO:0000259" key="8">
    <source>
        <dbReference type="PROSITE" id="PS50928"/>
    </source>
</evidence>
<accession>A0A2W7IS28</accession>
<dbReference type="EMBL" id="QKYU01000005">
    <property type="protein sequence ID" value="PZW48394.1"/>
    <property type="molecule type" value="Genomic_DNA"/>
</dbReference>
<evidence type="ECO:0000256" key="3">
    <source>
        <dbReference type="ARBA" id="ARBA00022475"/>
    </source>
</evidence>
<evidence type="ECO:0000313" key="9">
    <source>
        <dbReference type="EMBL" id="PZW48394.1"/>
    </source>
</evidence>
<dbReference type="InterPro" id="IPR000515">
    <property type="entry name" value="MetI-like"/>
</dbReference>
<comment type="similarity">
    <text evidence="7">Belongs to the binding-protein-dependent transport system permease family.</text>
</comment>
<organism evidence="9 10">
    <name type="scientific">Humitalea rosea</name>
    <dbReference type="NCBI Taxonomy" id="990373"/>
    <lineage>
        <taxon>Bacteria</taxon>
        <taxon>Pseudomonadati</taxon>
        <taxon>Pseudomonadota</taxon>
        <taxon>Alphaproteobacteria</taxon>
        <taxon>Acetobacterales</taxon>
        <taxon>Roseomonadaceae</taxon>
        <taxon>Humitalea</taxon>
    </lineage>
</organism>
<keyword evidence="2 7" id="KW-0813">Transport</keyword>
<dbReference type="SUPFAM" id="SSF161098">
    <property type="entry name" value="MetI-like"/>
    <property type="match status" value="1"/>
</dbReference>
<evidence type="ECO:0000256" key="4">
    <source>
        <dbReference type="ARBA" id="ARBA00022692"/>
    </source>
</evidence>
<evidence type="ECO:0000256" key="5">
    <source>
        <dbReference type="ARBA" id="ARBA00022989"/>
    </source>
</evidence>
<feature type="transmembrane region" description="Helical" evidence="7">
    <location>
        <begin position="184"/>
        <end position="204"/>
    </location>
</feature>
<evidence type="ECO:0000256" key="7">
    <source>
        <dbReference type="RuleBase" id="RU363032"/>
    </source>
</evidence>
<keyword evidence="6 7" id="KW-0472">Membrane</keyword>
<name>A0A2W7IS28_9PROT</name>
<dbReference type="GO" id="GO:0005886">
    <property type="term" value="C:plasma membrane"/>
    <property type="evidence" value="ECO:0007669"/>
    <property type="project" value="UniProtKB-SubCell"/>
</dbReference>
<keyword evidence="5 7" id="KW-1133">Transmembrane helix</keyword>
<feature type="domain" description="ABC transmembrane type-1" evidence="8">
    <location>
        <begin position="53"/>
        <end position="237"/>
    </location>
</feature>
<gene>
    <name evidence="9" type="ORF">C8P66_105143</name>
</gene>
<feature type="transmembrane region" description="Helical" evidence="7">
    <location>
        <begin position="216"/>
        <end position="236"/>
    </location>
</feature>
<proteinExistence type="inferred from homology"/>
<comment type="caution">
    <text evidence="9">The sequence shown here is derived from an EMBL/GenBank/DDBJ whole genome shotgun (WGS) entry which is preliminary data.</text>
</comment>
<feature type="transmembrane region" description="Helical" evidence="7">
    <location>
        <begin position="119"/>
        <end position="138"/>
    </location>
</feature>
<dbReference type="InterPro" id="IPR035906">
    <property type="entry name" value="MetI-like_sf"/>
</dbReference>
<dbReference type="PROSITE" id="PS50928">
    <property type="entry name" value="ABC_TM1"/>
    <property type="match status" value="1"/>
</dbReference>
<dbReference type="GO" id="GO:0055085">
    <property type="term" value="P:transmembrane transport"/>
    <property type="evidence" value="ECO:0007669"/>
    <property type="project" value="InterPro"/>
</dbReference>
<dbReference type="Pfam" id="PF00528">
    <property type="entry name" value="BPD_transp_1"/>
    <property type="match status" value="1"/>
</dbReference>
<evidence type="ECO:0000256" key="1">
    <source>
        <dbReference type="ARBA" id="ARBA00004651"/>
    </source>
</evidence>
<evidence type="ECO:0000256" key="2">
    <source>
        <dbReference type="ARBA" id="ARBA00022448"/>
    </source>
</evidence>
<dbReference type="Proteomes" id="UP000249688">
    <property type="component" value="Unassembled WGS sequence"/>
</dbReference>